<protein>
    <submittedName>
        <fullName evidence="7">Ninein-like protein</fullName>
    </submittedName>
</protein>
<comment type="subcellular location">
    <subcellularLocation>
        <location evidence="1">Cytoplasm</location>
        <location evidence="1">Cytoskeleton</location>
        <location evidence="1">Microtubule organizing center</location>
        <location evidence="1">Centrosome</location>
    </subcellularLocation>
</comment>
<evidence type="ECO:0000313" key="8">
    <source>
        <dbReference type="Proteomes" id="UP001623348"/>
    </source>
</evidence>
<sequence>MRGGAVRQGLKQPRLSTSWASQESAEGSSLSFQPSCVSPHLFSSISNSSRFAKPELRLSSSAEEQVGLAELPAALDNTLMVPRSGLQHAAVTSYGYKLQGLRIQVRQIARERDKARLDLEKAERRCLQLGRELDEQYVALEHAQSKLKDVQGETEAKELLLQQSVNHQAKLEADTQFLKGIQASLQGRLNHTMKENTQLQNKVTEMAEKLVASEKLVLELQKELNRTVNDKLRQVEPHSPELLNQSECFADIVLEYERQCQINYYEEEVKLMRKNFERERKDSEESFKVEMCKMEDQKRDLEETVAKYRAVTDSLKEQKCAWSLKLEERFEMEQATVGQQHTEDIYHPGHQLDQEGEELRMQRRDRESLRSGTVFFLGLSGRLGVHSLLIPE</sequence>
<dbReference type="PANTHER" id="PTHR18905:SF12">
    <property type="entry name" value="NINEIN-LIKE PROTEIN"/>
    <property type="match status" value="1"/>
</dbReference>
<dbReference type="EMBL" id="BAAFJT010000003">
    <property type="protein sequence ID" value="GAB0187634.1"/>
    <property type="molecule type" value="Genomic_DNA"/>
</dbReference>
<evidence type="ECO:0000256" key="5">
    <source>
        <dbReference type="SAM" id="Coils"/>
    </source>
</evidence>
<keyword evidence="2" id="KW-0963">Cytoplasm</keyword>
<evidence type="ECO:0000313" key="7">
    <source>
        <dbReference type="EMBL" id="GAB0187634.1"/>
    </source>
</evidence>
<name>A0ABC9WQ96_GRUJA</name>
<keyword evidence="8" id="KW-1185">Reference proteome</keyword>
<dbReference type="PANTHER" id="PTHR18905">
    <property type="entry name" value="NINEIN"/>
    <property type="match status" value="1"/>
</dbReference>
<dbReference type="Proteomes" id="UP001623348">
    <property type="component" value="Unassembled WGS sequence"/>
</dbReference>
<keyword evidence="3" id="KW-0597">Phosphoprotein</keyword>
<dbReference type="AlphaFoldDB" id="A0ABC9WQ96"/>
<feature type="region of interest" description="Disordered" evidence="6">
    <location>
        <begin position="1"/>
        <end position="22"/>
    </location>
</feature>
<evidence type="ECO:0000256" key="2">
    <source>
        <dbReference type="ARBA" id="ARBA00022490"/>
    </source>
</evidence>
<keyword evidence="5" id="KW-0175">Coiled coil</keyword>
<feature type="coiled-coil region" evidence="5">
    <location>
        <begin position="98"/>
        <end position="132"/>
    </location>
</feature>
<evidence type="ECO:0000256" key="4">
    <source>
        <dbReference type="ARBA" id="ARBA00023212"/>
    </source>
</evidence>
<reference evidence="7 8" key="1">
    <citation type="submission" date="2024-06" db="EMBL/GenBank/DDBJ databases">
        <title>The draft genome of Grus japonensis, version 3.</title>
        <authorList>
            <person name="Nabeshima K."/>
            <person name="Suzuki S."/>
            <person name="Onuma M."/>
        </authorList>
    </citation>
    <scope>NUCLEOTIDE SEQUENCE [LARGE SCALE GENOMIC DNA]</scope>
    <source>
        <strain evidence="7 8">451A</strain>
    </source>
</reference>
<evidence type="ECO:0000256" key="1">
    <source>
        <dbReference type="ARBA" id="ARBA00004300"/>
    </source>
</evidence>
<organism evidence="7 8">
    <name type="scientific">Grus japonensis</name>
    <name type="common">Japanese crane</name>
    <name type="synonym">Red-crowned crane</name>
    <dbReference type="NCBI Taxonomy" id="30415"/>
    <lineage>
        <taxon>Eukaryota</taxon>
        <taxon>Metazoa</taxon>
        <taxon>Chordata</taxon>
        <taxon>Craniata</taxon>
        <taxon>Vertebrata</taxon>
        <taxon>Euteleostomi</taxon>
        <taxon>Archelosauria</taxon>
        <taxon>Archosauria</taxon>
        <taxon>Dinosauria</taxon>
        <taxon>Saurischia</taxon>
        <taxon>Theropoda</taxon>
        <taxon>Coelurosauria</taxon>
        <taxon>Aves</taxon>
        <taxon>Neognathae</taxon>
        <taxon>Neoaves</taxon>
        <taxon>Gruiformes</taxon>
        <taxon>Gruidae</taxon>
        <taxon>Grus</taxon>
    </lineage>
</organism>
<comment type="caution">
    <text evidence="7">The sequence shown here is derived from an EMBL/GenBank/DDBJ whole genome shotgun (WGS) entry which is preliminary data.</text>
</comment>
<keyword evidence="4" id="KW-0206">Cytoskeleton</keyword>
<evidence type="ECO:0000256" key="6">
    <source>
        <dbReference type="SAM" id="MobiDB-lite"/>
    </source>
</evidence>
<evidence type="ECO:0000256" key="3">
    <source>
        <dbReference type="ARBA" id="ARBA00022553"/>
    </source>
</evidence>
<gene>
    <name evidence="7" type="ORF">GRJ2_001228700</name>
</gene>
<proteinExistence type="predicted"/>
<dbReference type="GO" id="GO:0005813">
    <property type="term" value="C:centrosome"/>
    <property type="evidence" value="ECO:0007669"/>
    <property type="project" value="UniProtKB-SubCell"/>
</dbReference>
<accession>A0ABC9WQ96</accession>